<reference evidence="3" key="1">
    <citation type="submission" date="2025-08" db="UniProtKB">
        <authorList>
            <consortium name="RefSeq"/>
        </authorList>
    </citation>
    <scope>IDENTIFICATION</scope>
    <source>
        <tissue evidence="3">Muscle</tissue>
    </source>
</reference>
<dbReference type="GeneID" id="117237441"/>
<sequence>MYILNKIFAFDRSRVFAIKIKSIYSQTSKRYCVNYVQGQSPEPRVREYFYYIDHQGMLFLDDTRIRNFTSCFKDKKFLAFFFKRLKKNNTGRYVEHFPYVSLCGPERNFIRCDDLPIVFTKVLKVYNSATKKTEDCFGYAHAEELLMVPFQPDKIYMDIQSGRIYHPAPEKAGGIGLVRSQIAIELSLLFNFEKGEENGPTHIFWENRKYTLDCNWYKDKVPQAIR</sequence>
<accession>A0A6J3KW24</accession>
<dbReference type="RefSeq" id="XP_033357305.1">
    <property type="nucleotide sequence ID" value="XM_033501414.1"/>
</dbReference>
<dbReference type="PANTHER" id="PTHR31449">
    <property type="entry name" value="UPF0598 PROTEIN C8ORF82"/>
    <property type="match status" value="1"/>
</dbReference>
<evidence type="ECO:0000313" key="2">
    <source>
        <dbReference type="Proteomes" id="UP000504631"/>
    </source>
</evidence>
<keyword evidence="2" id="KW-1185">Reference proteome</keyword>
<dbReference type="AlphaFoldDB" id="A0A6J3KW24"/>
<evidence type="ECO:0000313" key="3">
    <source>
        <dbReference type="RefSeq" id="XP_033357305.1"/>
    </source>
</evidence>
<evidence type="ECO:0000256" key="1">
    <source>
        <dbReference type="ARBA" id="ARBA00006322"/>
    </source>
</evidence>
<dbReference type="InterPro" id="IPR028108">
    <property type="entry name" value="DUF4505"/>
</dbReference>
<organism evidence="2 3">
    <name type="scientific">Bombus vosnesenskii</name>
    <dbReference type="NCBI Taxonomy" id="207650"/>
    <lineage>
        <taxon>Eukaryota</taxon>
        <taxon>Metazoa</taxon>
        <taxon>Ecdysozoa</taxon>
        <taxon>Arthropoda</taxon>
        <taxon>Hexapoda</taxon>
        <taxon>Insecta</taxon>
        <taxon>Pterygota</taxon>
        <taxon>Neoptera</taxon>
        <taxon>Endopterygota</taxon>
        <taxon>Hymenoptera</taxon>
        <taxon>Apocrita</taxon>
        <taxon>Aculeata</taxon>
        <taxon>Apoidea</taxon>
        <taxon>Anthophila</taxon>
        <taxon>Apidae</taxon>
        <taxon>Bombus</taxon>
        <taxon>Pyrobombus</taxon>
    </lineage>
</organism>
<dbReference type="Proteomes" id="UP000504631">
    <property type="component" value="Unplaced"/>
</dbReference>
<name>A0A6J3KW24_9HYME</name>
<proteinExistence type="inferred from homology"/>
<gene>
    <name evidence="3" type="primary">LOC117237441</name>
</gene>
<dbReference type="Pfam" id="PF14956">
    <property type="entry name" value="DUF4505"/>
    <property type="match status" value="1"/>
</dbReference>
<dbReference type="KEGG" id="bvk:117237441"/>
<dbReference type="PANTHER" id="PTHR31449:SF3">
    <property type="entry name" value="UPF0598 PROTEIN C8ORF82"/>
    <property type="match status" value="1"/>
</dbReference>
<protein>
    <submittedName>
        <fullName evidence="3">UPF0598 protein CG30010 isoform X1</fullName>
    </submittedName>
</protein>
<comment type="similarity">
    <text evidence="1">Belongs to the UPF0598 family.</text>
</comment>